<dbReference type="InterPro" id="IPR004013">
    <property type="entry name" value="PHP_dom"/>
</dbReference>
<dbReference type="NCBIfam" id="TIGR00594">
    <property type="entry name" value="polc"/>
    <property type="match status" value="1"/>
</dbReference>
<evidence type="ECO:0000256" key="6">
    <source>
        <dbReference type="ARBA" id="ARBA00022695"/>
    </source>
</evidence>
<comment type="caution">
    <text evidence="11">The sequence shown here is derived from an EMBL/GenBank/DDBJ whole genome shotgun (WGS) entry which is preliminary data.</text>
</comment>
<dbReference type="Gene3D" id="1.10.150.870">
    <property type="match status" value="1"/>
</dbReference>
<dbReference type="FunFam" id="1.10.10.1600:FF:000001">
    <property type="entry name" value="DNA polymerase III subunit alpha"/>
    <property type="match status" value="1"/>
</dbReference>
<dbReference type="Gene3D" id="3.20.20.140">
    <property type="entry name" value="Metal-dependent hydrolases"/>
    <property type="match status" value="1"/>
</dbReference>
<organism evidence="11 12">
    <name type="scientific">SAR86 cluster bacterium</name>
    <dbReference type="NCBI Taxonomy" id="2030880"/>
    <lineage>
        <taxon>Bacteria</taxon>
        <taxon>Pseudomonadati</taxon>
        <taxon>Pseudomonadota</taxon>
        <taxon>Gammaproteobacteria</taxon>
        <taxon>SAR86 cluster</taxon>
    </lineage>
</organism>
<keyword evidence="7" id="KW-0235">DNA replication</keyword>
<dbReference type="PANTHER" id="PTHR32294">
    <property type="entry name" value="DNA POLYMERASE III SUBUNIT ALPHA"/>
    <property type="match status" value="1"/>
</dbReference>
<dbReference type="InterPro" id="IPR016195">
    <property type="entry name" value="Pol/histidinol_Pase-like"/>
</dbReference>
<dbReference type="Pfam" id="PF01336">
    <property type="entry name" value="tRNA_anti-codon"/>
    <property type="match status" value="1"/>
</dbReference>
<dbReference type="Pfam" id="PF17657">
    <property type="entry name" value="DNA_pol3_finger"/>
    <property type="match status" value="1"/>
</dbReference>
<dbReference type="InterPro" id="IPR004805">
    <property type="entry name" value="DnaE2/DnaE/PolC"/>
</dbReference>
<dbReference type="GO" id="GO:0006260">
    <property type="term" value="P:DNA replication"/>
    <property type="evidence" value="ECO:0007669"/>
    <property type="project" value="UniProtKB-KW"/>
</dbReference>
<keyword evidence="5 11" id="KW-0808">Transferase</keyword>
<keyword evidence="6 11" id="KW-0548">Nucleotidyltransferase</keyword>
<sequence length="1151" mass="128986">MTQPSFIHLRVSSEFSISRGLLRINEIIENSQKFNMPAVALTDLNNMFGMVKFFKKAEAAGIKPIAGTILNLKSHSGESGEILCLAKNNVGLKSLMGIISKSQLQQENGYISITFEDLSNCAGNILVIAGGPSSNIFNLAKHKKNQDLKTELMSFKEIFKDDFCIELQRVGRNFEEEFIQCILPLASELLIPVIASNDAMFSQKEDFDIHETKVCINTGKTLNDSNREKFFTPEQFFKSTKDMSTIFSDCDPDTLIANTLAIAQKCNVTLTTDQYFLPEYPVPQEHDFNSFLSELSETKLNEIIESYPKDKTEIYQKRLDYELTQIHATGFSSYFLIVADFIQWSKDNDVPVGPGRGSGAGSLVAYALGITALDPIEHNLLFERFINPERISMPDFDIDFCMDKRDMVIDYVGQKYGKSAVSQIATFGTMAARAVVRDVARALGKPYALGDRISKMIPFIPGMTLEKAISSQPIFKKMIQDEEEVSEIIDLAYKLEGIARNVGKHAGGIVIAPGSIADFCPTYFDPQSNSLMTQFDKDDVETIGLVKFDFLGLRTLTVIDRAVKTINESLKEKNEKTLDLNSLTLDDPKVFDLLASGRTTAVFQLESTGMRELIRRLKPTKFEEIVALLALYRPGPLESGMHDEFVDRKHGKSKVTFPHELLAPVLSETYGVILYQEQVMQAAQVLAGYSLGQADILRRAMGKKKVEEMEQQRQIFVDGCSQNDIKKATAEKIFDLIEKFAGYGFNKSHSAAYAMLSYQTAYLKAYFPEHFMAAVLSTELGNTDKINTLVNECKEMKIKVLTPNIKTSNKHFNVNADLHIKYGLGAIKGVADSFIDHVIEVRKNHSFKDLFDLTKKVNIRLGGKKSIEALTKAGAFDELAPSRSIALACMEDMLREGQKNSAQMAGTSDLFASMEETFDPYEKYVNVKDLSKEDLLNHERDALGYYFSGHPVIAIEGMVENLRSHTISQVTDDINRVKIVGLLNSYRQIRDRSNKQIAFISFDDGTGTMEGTISTDVLEKHHLLLKANSILIFAGSVEIDDYKSKELNRRMYKMKVGSVSSLESQMSQGNKSIMIDARNLPNDSIQSNMTNLKNLNGDFWKHGNCKIHLKILHEDSEAIIELGDEFKLMPSSENIKILKDMFGDEAVKLNK</sequence>
<dbReference type="GO" id="GO:0005737">
    <property type="term" value="C:cytoplasm"/>
    <property type="evidence" value="ECO:0007669"/>
    <property type="project" value="UniProtKB-SubCell"/>
</dbReference>
<dbReference type="InterPro" id="IPR003141">
    <property type="entry name" value="Pol/His_phosphatase_N"/>
</dbReference>
<evidence type="ECO:0000256" key="1">
    <source>
        <dbReference type="ARBA" id="ARBA00004496"/>
    </source>
</evidence>
<dbReference type="SMART" id="SM00481">
    <property type="entry name" value="POLIIIAc"/>
    <property type="match status" value="1"/>
</dbReference>
<protein>
    <recommendedName>
        <fullName evidence="3">DNA polymerase III subunit alpha</fullName>
        <ecNumber evidence="2">2.7.7.7</ecNumber>
    </recommendedName>
</protein>
<evidence type="ECO:0000256" key="4">
    <source>
        <dbReference type="ARBA" id="ARBA00022490"/>
    </source>
</evidence>
<evidence type="ECO:0000256" key="8">
    <source>
        <dbReference type="ARBA" id="ARBA00022932"/>
    </source>
</evidence>
<name>A0A520MUF9_9GAMM</name>
<dbReference type="SUPFAM" id="SSF89550">
    <property type="entry name" value="PHP domain-like"/>
    <property type="match status" value="1"/>
</dbReference>
<reference evidence="11 12" key="1">
    <citation type="submission" date="2019-02" db="EMBL/GenBank/DDBJ databases">
        <title>Prokaryotic population dynamics and viral predation in marine succession experiment using metagenomics: the confinement effect.</title>
        <authorList>
            <person name="Haro-Moreno J.M."/>
            <person name="Rodriguez-Valera F."/>
            <person name="Lopez-Perez M."/>
        </authorList>
    </citation>
    <scope>NUCLEOTIDE SEQUENCE [LARGE SCALE GENOMIC DNA]</scope>
    <source>
        <strain evidence="11">MED-G165</strain>
    </source>
</reference>
<dbReference type="GO" id="GO:0008408">
    <property type="term" value="F:3'-5' exonuclease activity"/>
    <property type="evidence" value="ECO:0007669"/>
    <property type="project" value="InterPro"/>
</dbReference>
<dbReference type="CDD" id="cd04485">
    <property type="entry name" value="DnaE_OBF"/>
    <property type="match status" value="1"/>
</dbReference>
<comment type="subcellular location">
    <subcellularLocation>
        <location evidence="1">Cytoplasm</location>
    </subcellularLocation>
</comment>
<evidence type="ECO:0000256" key="9">
    <source>
        <dbReference type="ARBA" id="ARBA00049244"/>
    </source>
</evidence>
<accession>A0A520MUF9</accession>
<dbReference type="Gene3D" id="1.10.10.1600">
    <property type="entry name" value="Bacterial DNA polymerase III alpha subunit, thumb domain"/>
    <property type="match status" value="1"/>
</dbReference>
<dbReference type="EMBL" id="SHBK01000005">
    <property type="protein sequence ID" value="RZO24838.1"/>
    <property type="molecule type" value="Genomic_DNA"/>
</dbReference>
<proteinExistence type="predicted"/>
<dbReference type="Pfam" id="PF07733">
    <property type="entry name" value="DNA_pol3_alpha"/>
    <property type="match status" value="1"/>
</dbReference>
<gene>
    <name evidence="11" type="ORF">EVA98_00790</name>
</gene>
<dbReference type="GO" id="GO:0003887">
    <property type="term" value="F:DNA-directed DNA polymerase activity"/>
    <property type="evidence" value="ECO:0007669"/>
    <property type="project" value="UniProtKB-KW"/>
</dbReference>
<dbReference type="Pfam" id="PF02811">
    <property type="entry name" value="PHP"/>
    <property type="match status" value="1"/>
</dbReference>
<evidence type="ECO:0000256" key="7">
    <source>
        <dbReference type="ARBA" id="ARBA00022705"/>
    </source>
</evidence>
<dbReference type="EC" id="2.7.7.7" evidence="2"/>
<dbReference type="InterPro" id="IPR040982">
    <property type="entry name" value="DNA_pol3_finger"/>
</dbReference>
<evidence type="ECO:0000256" key="2">
    <source>
        <dbReference type="ARBA" id="ARBA00012417"/>
    </source>
</evidence>
<evidence type="ECO:0000259" key="10">
    <source>
        <dbReference type="SMART" id="SM00481"/>
    </source>
</evidence>
<dbReference type="InterPro" id="IPR041931">
    <property type="entry name" value="DNA_pol3_alpha_thumb_dom"/>
</dbReference>
<dbReference type="InterPro" id="IPR011708">
    <property type="entry name" value="DNA_pol3_alpha_NTPase_dom"/>
</dbReference>
<dbReference type="NCBIfam" id="NF004226">
    <property type="entry name" value="PRK05673.1"/>
    <property type="match status" value="1"/>
</dbReference>
<evidence type="ECO:0000256" key="5">
    <source>
        <dbReference type="ARBA" id="ARBA00022679"/>
    </source>
</evidence>
<evidence type="ECO:0000313" key="12">
    <source>
        <dbReference type="Proteomes" id="UP000316449"/>
    </source>
</evidence>
<dbReference type="InterPro" id="IPR004365">
    <property type="entry name" value="NA-bd_OB_tRNA"/>
</dbReference>
<dbReference type="GO" id="GO:0003676">
    <property type="term" value="F:nucleic acid binding"/>
    <property type="evidence" value="ECO:0007669"/>
    <property type="project" value="InterPro"/>
</dbReference>
<dbReference type="Proteomes" id="UP000316449">
    <property type="component" value="Unassembled WGS sequence"/>
</dbReference>
<feature type="domain" description="Polymerase/histidinol phosphatase N-terminal" evidence="10">
    <location>
        <begin position="7"/>
        <end position="74"/>
    </location>
</feature>
<dbReference type="InterPro" id="IPR029460">
    <property type="entry name" value="DNAPol_HHH"/>
</dbReference>
<evidence type="ECO:0000256" key="3">
    <source>
        <dbReference type="ARBA" id="ARBA00019114"/>
    </source>
</evidence>
<keyword evidence="8" id="KW-0239">DNA-directed DNA polymerase</keyword>
<dbReference type="Pfam" id="PF14579">
    <property type="entry name" value="HHH_6"/>
    <property type="match status" value="1"/>
</dbReference>
<comment type="catalytic activity">
    <reaction evidence="9">
        <text>DNA(n) + a 2'-deoxyribonucleoside 5'-triphosphate = DNA(n+1) + diphosphate</text>
        <dbReference type="Rhea" id="RHEA:22508"/>
        <dbReference type="Rhea" id="RHEA-COMP:17339"/>
        <dbReference type="Rhea" id="RHEA-COMP:17340"/>
        <dbReference type="ChEBI" id="CHEBI:33019"/>
        <dbReference type="ChEBI" id="CHEBI:61560"/>
        <dbReference type="ChEBI" id="CHEBI:173112"/>
        <dbReference type="EC" id="2.7.7.7"/>
    </reaction>
</comment>
<evidence type="ECO:0000313" key="11">
    <source>
        <dbReference type="EMBL" id="RZO24838.1"/>
    </source>
</evidence>
<keyword evidence="4" id="KW-0963">Cytoplasm</keyword>
<dbReference type="AlphaFoldDB" id="A0A520MUF9"/>
<dbReference type="PANTHER" id="PTHR32294:SF0">
    <property type="entry name" value="DNA POLYMERASE III SUBUNIT ALPHA"/>
    <property type="match status" value="1"/>
</dbReference>